<dbReference type="Pfam" id="PF08350">
    <property type="entry name" value="FilR1_middle"/>
    <property type="match status" value="1"/>
</dbReference>
<dbReference type="KEGG" id="mls:MSLAZ_0237"/>
<feature type="domain" description="HVO-A0261-like N-terminal" evidence="2">
    <location>
        <begin position="6"/>
        <end position="83"/>
    </location>
</feature>
<keyword evidence="4" id="KW-1185">Reference proteome</keyword>
<dbReference type="InterPro" id="IPR036390">
    <property type="entry name" value="WH_DNA-bd_sf"/>
</dbReference>
<dbReference type="HOGENOM" id="CLU_062767_1_1_2"/>
<protein>
    <submittedName>
        <fullName evidence="3">Uncharacterized protein</fullName>
    </submittedName>
</protein>
<dbReference type="InterPro" id="IPR013561">
    <property type="entry name" value="FilR1_middle_dom"/>
</dbReference>
<dbReference type="EMBL" id="CP009515">
    <property type="protein sequence ID" value="AKB73498.1"/>
    <property type="molecule type" value="Genomic_DNA"/>
</dbReference>
<organism evidence="3 4">
    <name type="scientific">Methanosarcina lacustris Z-7289</name>
    <dbReference type="NCBI Taxonomy" id="1434111"/>
    <lineage>
        <taxon>Archaea</taxon>
        <taxon>Methanobacteriati</taxon>
        <taxon>Methanobacteriota</taxon>
        <taxon>Stenosarchaea group</taxon>
        <taxon>Methanomicrobia</taxon>
        <taxon>Methanosarcinales</taxon>
        <taxon>Methanosarcinaceae</taxon>
        <taxon>Methanosarcina</taxon>
    </lineage>
</organism>
<gene>
    <name evidence="3" type="ORF">MSLAZ_0237</name>
</gene>
<dbReference type="InterPro" id="IPR057527">
    <property type="entry name" value="HVO_A0261-like_N"/>
</dbReference>
<dbReference type="RefSeq" id="WP_048124345.1">
    <property type="nucleotide sequence ID" value="NZ_CP009515.1"/>
</dbReference>
<reference evidence="3 4" key="1">
    <citation type="submission" date="2014-07" db="EMBL/GenBank/DDBJ databases">
        <title>Methanogenic archaea and the global carbon cycle.</title>
        <authorList>
            <person name="Henriksen J.R."/>
            <person name="Luke J."/>
            <person name="Reinhart S."/>
            <person name="Benedict M.N."/>
            <person name="Youngblut N.D."/>
            <person name="Metcalf M.E."/>
            <person name="Whitaker R.J."/>
            <person name="Metcalf W.W."/>
        </authorList>
    </citation>
    <scope>NUCLEOTIDE SEQUENCE [LARGE SCALE GENOMIC DNA]</scope>
    <source>
        <strain evidence="3 4">Z-7289</strain>
    </source>
</reference>
<proteinExistence type="predicted"/>
<dbReference type="InterPro" id="IPR016490">
    <property type="entry name" value="Tscrpt_reg_HTH_AF0396-typ3"/>
</dbReference>
<feature type="domain" description="Methanogenesis regulatory protein FilR1 middle" evidence="1">
    <location>
        <begin position="124"/>
        <end position="252"/>
    </location>
</feature>
<dbReference type="AlphaFoldDB" id="A0A0E3S409"/>
<dbReference type="GeneID" id="24804907"/>
<dbReference type="PIRSF" id="PIRSF006692">
    <property type="entry name" value="TF_HTH_AF0396_prd"/>
    <property type="match status" value="1"/>
</dbReference>
<accession>A0A0E3S409</accession>
<dbReference type="OrthoDB" id="11410at2157"/>
<dbReference type="PATRIC" id="fig|1434111.4.peg.291"/>
<dbReference type="Pfam" id="PF25213">
    <property type="entry name" value="HVO_A0261_N"/>
    <property type="match status" value="1"/>
</dbReference>
<evidence type="ECO:0000313" key="4">
    <source>
        <dbReference type="Proteomes" id="UP000033072"/>
    </source>
</evidence>
<dbReference type="SUPFAM" id="SSF46785">
    <property type="entry name" value="Winged helix' DNA-binding domain"/>
    <property type="match status" value="1"/>
</dbReference>
<evidence type="ECO:0000259" key="1">
    <source>
        <dbReference type="Pfam" id="PF08350"/>
    </source>
</evidence>
<name>A0A0E3S409_9EURY</name>
<evidence type="ECO:0000313" key="3">
    <source>
        <dbReference type="EMBL" id="AKB73498.1"/>
    </source>
</evidence>
<dbReference type="Proteomes" id="UP000033072">
    <property type="component" value="Chromosome"/>
</dbReference>
<evidence type="ECO:0000259" key="2">
    <source>
        <dbReference type="Pfam" id="PF25213"/>
    </source>
</evidence>
<sequence length="284" mass="32875">MQPELIDVVFRSQKRRDLLLLLGEESRTMDEIKVLLDVSPTAILPQIKRFTDSNLVIHKNGSYELTDMGDQVFKKVRSLVDVLTLVEKDNYWIEHDLGGVPQYLLDRIGDIKDCNLVKADPSQIFEPNMELLNFFSSSRYLMVFSSFYRPEFLPLYSKLGRHDSEVSLIFTESVLEKFLHNYERKIRKFSTLENTELFVCKDGAKIAELIVSDRGMMISLFDSYGRFYHDYMCCSEPQAISWARELFDFYISKALKVEGEKSIDSVICASENGAFSESLMFSLH</sequence>